<dbReference type="PANTHER" id="PTHR11102">
    <property type="entry name" value="SEL-1-LIKE PROTEIN"/>
    <property type="match status" value="1"/>
</dbReference>
<dbReference type="Pfam" id="PF08238">
    <property type="entry name" value="Sel1"/>
    <property type="match status" value="2"/>
</dbReference>
<dbReference type="SUPFAM" id="SSF81901">
    <property type="entry name" value="HCP-like"/>
    <property type="match status" value="1"/>
</dbReference>
<dbReference type="EMBL" id="JRUE01000154">
    <property type="protein sequence ID" value="KXZ69117.1"/>
    <property type="molecule type" value="Genomic_DNA"/>
</dbReference>
<dbReference type="InterPro" id="IPR050767">
    <property type="entry name" value="Sel1_AlgK"/>
</dbReference>
<dbReference type="Proteomes" id="UP000075680">
    <property type="component" value="Unassembled WGS sequence"/>
</dbReference>
<dbReference type="Gene3D" id="1.25.40.10">
    <property type="entry name" value="Tetratricopeptide repeat domain"/>
    <property type="match status" value="1"/>
</dbReference>
<name>A0A150HR63_9GAMM</name>
<organism evidence="1 2">
    <name type="scientific">Acinetobacter venetianus</name>
    <dbReference type="NCBI Taxonomy" id="52133"/>
    <lineage>
        <taxon>Bacteria</taxon>
        <taxon>Pseudomonadati</taxon>
        <taxon>Pseudomonadota</taxon>
        <taxon>Gammaproteobacteria</taxon>
        <taxon>Moraxellales</taxon>
        <taxon>Moraxellaceae</taxon>
        <taxon>Acinetobacter</taxon>
    </lineage>
</organism>
<dbReference type="InterPro" id="IPR011990">
    <property type="entry name" value="TPR-like_helical_dom_sf"/>
</dbReference>
<protein>
    <submittedName>
        <fullName evidence="1">Putative beta-lactamase HcpD</fullName>
        <ecNumber evidence="1">3.5.2.6</ecNumber>
    </submittedName>
</protein>
<proteinExistence type="predicted"/>
<dbReference type="SMART" id="SM00671">
    <property type="entry name" value="SEL1"/>
    <property type="match status" value="2"/>
</dbReference>
<dbReference type="PANTHER" id="PTHR11102:SF160">
    <property type="entry name" value="ERAD-ASSOCIATED E3 UBIQUITIN-PROTEIN LIGASE COMPONENT HRD3"/>
    <property type="match status" value="1"/>
</dbReference>
<dbReference type="PATRIC" id="fig|52133.18.peg.1782"/>
<dbReference type="EC" id="3.5.2.6" evidence="1"/>
<evidence type="ECO:0000313" key="2">
    <source>
        <dbReference type="Proteomes" id="UP000075680"/>
    </source>
</evidence>
<gene>
    <name evidence="1" type="primary">hcpD_1</name>
    <name evidence="1" type="ORF">AVENLUH5627_01716</name>
</gene>
<comment type="caution">
    <text evidence="1">The sequence shown here is derived from an EMBL/GenBank/DDBJ whole genome shotgun (WGS) entry which is preliminary data.</text>
</comment>
<keyword evidence="1" id="KW-0378">Hydrolase</keyword>
<dbReference type="AlphaFoldDB" id="A0A150HR63"/>
<sequence length="116" mass="13519">MYKKGEVVDKSIEKSVYWYKKAIENSEPRAAYNLASLYEKGEGVKQDFDLAYAYYTLAKEFGLDVAQKKLLELDSKVVKENIRILKNGDNIQIAIDDPSRKWEIMDEEDYLKKNGR</sequence>
<reference evidence="1 2" key="1">
    <citation type="journal article" date="2016" name="Sci. Rep.">
        <title>Genomic and phenotypic characterization of the species Acinetobacter venetianus.</title>
        <authorList>
            <person name="Fondi M."/>
            <person name="Maida I."/>
            <person name="Perrin E."/>
            <person name="Orlandini V."/>
            <person name="La Torre L."/>
            <person name="Bosi E."/>
            <person name="Negroni A."/>
            <person name="Zanaroli G."/>
            <person name="Fava F."/>
            <person name="Decorosi F."/>
            <person name="Giovannetti L."/>
            <person name="Viti C."/>
            <person name="Vaneechoutte M."/>
            <person name="Dijkshoorn L."/>
            <person name="Fani R."/>
        </authorList>
    </citation>
    <scope>NUCLEOTIDE SEQUENCE [LARGE SCALE GENOMIC DNA]</scope>
    <source>
        <strain evidence="1 2">LUH5627</strain>
    </source>
</reference>
<accession>A0A150HR63</accession>
<dbReference type="InterPro" id="IPR006597">
    <property type="entry name" value="Sel1-like"/>
</dbReference>
<dbReference type="GO" id="GO:0008800">
    <property type="term" value="F:beta-lactamase activity"/>
    <property type="evidence" value="ECO:0007669"/>
    <property type="project" value="UniProtKB-EC"/>
</dbReference>
<evidence type="ECO:0000313" key="1">
    <source>
        <dbReference type="EMBL" id="KXZ69117.1"/>
    </source>
</evidence>